<sequence length="113" mass="12341">KHPVGRIAFGHVDLSATACPGDNLYTIIPQLTFQAIPELSVEEDDMPLNQEDLKAIDRIVERQVKQRIDDYLLPKMEEKLNERGLVVGGSGGAGLTAEETIEANQEAARRGTG</sequence>
<protein>
    <submittedName>
        <fullName evidence="1">Uncharacterized protein</fullName>
    </submittedName>
</protein>
<accession>A0A0F9AEZ3</accession>
<dbReference type="EMBL" id="LAZR01042997">
    <property type="protein sequence ID" value="KKL08149.1"/>
    <property type="molecule type" value="Genomic_DNA"/>
</dbReference>
<proteinExistence type="predicted"/>
<name>A0A0F9AEZ3_9ZZZZ</name>
<gene>
    <name evidence="1" type="ORF">LCGC14_2578790</name>
</gene>
<feature type="non-terminal residue" evidence="1">
    <location>
        <position position="1"/>
    </location>
</feature>
<dbReference type="AlphaFoldDB" id="A0A0F9AEZ3"/>
<evidence type="ECO:0000313" key="1">
    <source>
        <dbReference type="EMBL" id="KKL08149.1"/>
    </source>
</evidence>
<organism evidence="1">
    <name type="scientific">marine sediment metagenome</name>
    <dbReference type="NCBI Taxonomy" id="412755"/>
    <lineage>
        <taxon>unclassified sequences</taxon>
        <taxon>metagenomes</taxon>
        <taxon>ecological metagenomes</taxon>
    </lineage>
</organism>
<comment type="caution">
    <text evidence="1">The sequence shown here is derived from an EMBL/GenBank/DDBJ whole genome shotgun (WGS) entry which is preliminary data.</text>
</comment>
<reference evidence="1" key="1">
    <citation type="journal article" date="2015" name="Nature">
        <title>Complex archaea that bridge the gap between prokaryotes and eukaryotes.</title>
        <authorList>
            <person name="Spang A."/>
            <person name="Saw J.H."/>
            <person name="Jorgensen S.L."/>
            <person name="Zaremba-Niedzwiedzka K."/>
            <person name="Martijn J."/>
            <person name="Lind A.E."/>
            <person name="van Eijk R."/>
            <person name="Schleper C."/>
            <person name="Guy L."/>
            <person name="Ettema T.J."/>
        </authorList>
    </citation>
    <scope>NUCLEOTIDE SEQUENCE</scope>
</reference>